<dbReference type="Proteomes" id="UP000295696">
    <property type="component" value="Unassembled WGS sequence"/>
</dbReference>
<keyword evidence="2" id="KW-1185">Reference proteome</keyword>
<dbReference type="RefSeq" id="WP_132246714.1">
    <property type="nucleotide sequence ID" value="NZ_SLZU01000012.1"/>
</dbReference>
<evidence type="ECO:0000313" key="2">
    <source>
        <dbReference type="Proteomes" id="UP000295696"/>
    </source>
</evidence>
<name>A0A4R3J5L9_9RHOB</name>
<organism evidence="1 2">
    <name type="scientific">Primorskyibacter sedentarius</name>
    <dbReference type="NCBI Taxonomy" id="745311"/>
    <lineage>
        <taxon>Bacteria</taxon>
        <taxon>Pseudomonadati</taxon>
        <taxon>Pseudomonadota</taxon>
        <taxon>Alphaproteobacteria</taxon>
        <taxon>Rhodobacterales</taxon>
        <taxon>Roseobacteraceae</taxon>
        <taxon>Primorskyibacter</taxon>
    </lineage>
</organism>
<protein>
    <recommendedName>
        <fullName evidence="3">Sulfotransferase domain-containing protein</fullName>
    </recommendedName>
</protein>
<reference evidence="1 2" key="1">
    <citation type="submission" date="2019-03" db="EMBL/GenBank/DDBJ databases">
        <title>Genomic Encyclopedia of Type Strains, Phase IV (KMG-IV): sequencing the most valuable type-strain genomes for metagenomic binning, comparative biology and taxonomic classification.</title>
        <authorList>
            <person name="Goeker M."/>
        </authorList>
    </citation>
    <scope>NUCLEOTIDE SEQUENCE [LARGE SCALE GENOMIC DNA]</scope>
    <source>
        <strain evidence="1 2">DSM 104836</strain>
    </source>
</reference>
<accession>A0A4R3J5L9</accession>
<sequence length="346" mass="40320">MKPKLLIHSGLPKTGTTTIQLHCALNRQVLARNGWLYPQAGRQWNAHHTFGNFFRSEGKKLAWIREADPAKVRRMLERERVESGADNVIISSESLFHINSLRKLAQYFPDYEINMLVYLRRQDEWLESVYRQQLRGGAVFTDRHSYLRQVQSSLDYDRVLGEWESVLGVDHICVRSFEPKFFEISLVEQFMDVLGLTLTSDYDEAPRRNDKLNRAAMDFLMKFPNERRISHDYQLLQKELEAWSQGRPDRPEHQTLYPPAERRAIADEHAEGNKRIEDRYFPSGSTLFRAPLPEPNEPWEEYPGLSADEAVNIAHTVWKAQLAQEKRLRSALKKRKISASGSSRKP</sequence>
<dbReference type="AlphaFoldDB" id="A0A4R3J5L9"/>
<gene>
    <name evidence="1" type="ORF">EDD52_11286</name>
</gene>
<proteinExistence type="predicted"/>
<evidence type="ECO:0000313" key="1">
    <source>
        <dbReference type="EMBL" id="TCS61128.1"/>
    </source>
</evidence>
<comment type="caution">
    <text evidence="1">The sequence shown here is derived from an EMBL/GenBank/DDBJ whole genome shotgun (WGS) entry which is preliminary data.</text>
</comment>
<dbReference type="SUPFAM" id="SSF52540">
    <property type="entry name" value="P-loop containing nucleoside triphosphate hydrolases"/>
    <property type="match status" value="1"/>
</dbReference>
<evidence type="ECO:0008006" key="3">
    <source>
        <dbReference type="Google" id="ProtNLM"/>
    </source>
</evidence>
<dbReference type="Gene3D" id="3.40.50.300">
    <property type="entry name" value="P-loop containing nucleotide triphosphate hydrolases"/>
    <property type="match status" value="1"/>
</dbReference>
<dbReference type="OrthoDB" id="7596739at2"/>
<dbReference type="EMBL" id="SLZU01000012">
    <property type="protein sequence ID" value="TCS61128.1"/>
    <property type="molecule type" value="Genomic_DNA"/>
</dbReference>
<dbReference type="InterPro" id="IPR027417">
    <property type="entry name" value="P-loop_NTPase"/>
</dbReference>